<comment type="similarity">
    <text evidence="6">Belongs to the iron/ascorbate-dependent oxidoreductase family.</text>
</comment>
<keyword evidence="9" id="KW-1185">Reference proteome</keyword>
<dbReference type="InterPro" id="IPR044861">
    <property type="entry name" value="IPNS-like_FE2OG_OXY"/>
</dbReference>
<sequence length="354" mass="38562">MSRLYMNTAPTHIRTSHSLPARHSHYKTPLPSSTIPSAKMAGTLPILDLQELQGSSSSENLREACEKWGCFRLVNHGVPVKLMSEMKSVVGELFDLPIDVKRRNVDVLSGSGYVALSSKNPLYEALGLYDMGSAAAVHKFCDQLAASPQHRETILSYAEAIHGVAMQVAAKMAESLGVVGRSDDGAGLFEGWPCQFRINKYHFQPETVGSPGVQIHTDSGFLTLLQEDESVGGLEVMDPSDAGYIPVDPVPGSFLVNLGDLATVWSNGKLRNVKHRVQCKEAAVRISIATFLLGPPRDTVVEPPPAFVDDVHPRLYRPISYDGFRELRRVTDKHAGEALQLLQGPPPAASMDQI</sequence>
<dbReference type="SUPFAM" id="SSF51197">
    <property type="entry name" value="Clavaminate synthase-like"/>
    <property type="match status" value="1"/>
</dbReference>
<evidence type="ECO:0000313" key="9">
    <source>
        <dbReference type="Proteomes" id="UP001497516"/>
    </source>
</evidence>
<dbReference type="Pfam" id="PF03171">
    <property type="entry name" value="2OG-FeII_Oxy"/>
    <property type="match status" value="1"/>
</dbReference>
<dbReference type="PANTHER" id="PTHR47990">
    <property type="entry name" value="2-OXOGLUTARATE (2OG) AND FE(II)-DEPENDENT OXYGENASE SUPERFAMILY PROTEIN-RELATED"/>
    <property type="match status" value="1"/>
</dbReference>
<comment type="function">
    <text evidence="3">2-oxoglutarate-dependent dioxygenase essential for auxin catabolism and maintenance of auxin homeostasis in reproductive organs. Catalyzes the irreversible oxidation of indole-3-acetic acid (IAA) to the biologically inactive 2-oxoindole-3-acetic acid (OxIAA).</text>
</comment>
<evidence type="ECO:0000256" key="3">
    <source>
        <dbReference type="ARBA" id="ARBA00054658"/>
    </source>
</evidence>
<name>A0AAV2C883_9ROSI</name>
<keyword evidence="1 6" id="KW-0479">Metal-binding</keyword>
<dbReference type="InterPro" id="IPR050231">
    <property type="entry name" value="Iron_ascorbate_oxido_reductase"/>
</dbReference>
<keyword evidence="6" id="KW-0560">Oxidoreductase</keyword>
<dbReference type="InterPro" id="IPR026992">
    <property type="entry name" value="DIOX_N"/>
</dbReference>
<evidence type="ECO:0000256" key="5">
    <source>
        <dbReference type="ARBA" id="ARBA00076740"/>
    </source>
</evidence>
<dbReference type="GO" id="GO:0046872">
    <property type="term" value="F:metal ion binding"/>
    <property type="evidence" value="ECO:0007669"/>
    <property type="project" value="UniProtKB-KW"/>
</dbReference>
<keyword evidence="2 6" id="KW-0408">Iron</keyword>
<feature type="domain" description="Fe2OG dioxygenase" evidence="7">
    <location>
        <begin position="190"/>
        <end position="295"/>
    </location>
</feature>
<evidence type="ECO:0000256" key="2">
    <source>
        <dbReference type="ARBA" id="ARBA00023004"/>
    </source>
</evidence>
<evidence type="ECO:0000256" key="1">
    <source>
        <dbReference type="ARBA" id="ARBA00022723"/>
    </source>
</evidence>
<dbReference type="Gene3D" id="2.60.120.330">
    <property type="entry name" value="B-lactam Antibiotic, Isopenicillin N Synthase, Chain"/>
    <property type="match status" value="1"/>
</dbReference>
<dbReference type="AlphaFoldDB" id="A0AAV2C883"/>
<dbReference type="InterPro" id="IPR027443">
    <property type="entry name" value="IPNS-like_sf"/>
</dbReference>
<dbReference type="GO" id="GO:0016491">
    <property type="term" value="F:oxidoreductase activity"/>
    <property type="evidence" value="ECO:0007669"/>
    <property type="project" value="UniProtKB-KW"/>
</dbReference>
<dbReference type="Proteomes" id="UP001497516">
    <property type="component" value="Chromosome 1"/>
</dbReference>
<organism evidence="8 9">
    <name type="scientific">Linum trigynum</name>
    <dbReference type="NCBI Taxonomy" id="586398"/>
    <lineage>
        <taxon>Eukaryota</taxon>
        <taxon>Viridiplantae</taxon>
        <taxon>Streptophyta</taxon>
        <taxon>Embryophyta</taxon>
        <taxon>Tracheophyta</taxon>
        <taxon>Spermatophyta</taxon>
        <taxon>Magnoliopsida</taxon>
        <taxon>eudicotyledons</taxon>
        <taxon>Gunneridae</taxon>
        <taxon>Pentapetalae</taxon>
        <taxon>rosids</taxon>
        <taxon>fabids</taxon>
        <taxon>Malpighiales</taxon>
        <taxon>Linaceae</taxon>
        <taxon>Linum</taxon>
    </lineage>
</organism>
<accession>A0AAV2C883</accession>
<evidence type="ECO:0000259" key="7">
    <source>
        <dbReference type="PROSITE" id="PS51471"/>
    </source>
</evidence>
<evidence type="ECO:0000313" key="8">
    <source>
        <dbReference type="EMBL" id="CAL1352399.1"/>
    </source>
</evidence>
<evidence type="ECO:0000256" key="6">
    <source>
        <dbReference type="RuleBase" id="RU003682"/>
    </source>
</evidence>
<protein>
    <recommendedName>
        <fullName evidence="4">2-oxoglutarate-dependent dioxygenase DAO</fullName>
    </recommendedName>
    <alternativeName>
        <fullName evidence="5">Protein DIOXYGENASE FOR AUXIN OXIDATION</fullName>
    </alternativeName>
</protein>
<dbReference type="FunFam" id="2.60.120.330:FF:000017">
    <property type="entry name" value="2-oxoglutarate-dependent dioxygenase DAO"/>
    <property type="match status" value="1"/>
</dbReference>
<dbReference type="EMBL" id="OZ034813">
    <property type="protein sequence ID" value="CAL1352399.1"/>
    <property type="molecule type" value="Genomic_DNA"/>
</dbReference>
<evidence type="ECO:0000256" key="4">
    <source>
        <dbReference type="ARBA" id="ARBA00074102"/>
    </source>
</evidence>
<proteinExistence type="inferred from homology"/>
<dbReference type="PROSITE" id="PS51471">
    <property type="entry name" value="FE2OG_OXY"/>
    <property type="match status" value="1"/>
</dbReference>
<reference evidence="8 9" key="1">
    <citation type="submission" date="2024-04" db="EMBL/GenBank/DDBJ databases">
        <authorList>
            <person name="Fracassetti M."/>
        </authorList>
    </citation>
    <scope>NUCLEOTIDE SEQUENCE [LARGE SCALE GENOMIC DNA]</scope>
</reference>
<dbReference type="Pfam" id="PF14226">
    <property type="entry name" value="DIOX_N"/>
    <property type="match status" value="1"/>
</dbReference>
<gene>
    <name evidence="8" type="ORF">LTRI10_LOCUS370</name>
</gene>
<dbReference type="InterPro" id="IPR005123">
    <property type="entry name" value="Oxoglu/Fe-dep_dioxygenase_dom"/>
</dbReference>